<sequence length="164" mass="19143">MLYFSYGSNMSSKRLCARVPSAKMFAVGTLDKHLLKFHKHSFRDDSAKCDIEFTNKSEDIVYGVLYEFDSNEKPNLDNAEGLGLGYEIKTVEIKVEDKIYESFTYYGTDIDKSLKPFHWYKNHVLKGANEFNLPKDYILKYIENIVSIEDKDKERELLELSIQK</sequence>
<proteinExistence type="predicted"/>
<evidence type="ECO:0000313" key="3">
    <source>
        <dbReference type="Proteomes" id="UP001060012"/>
    </source>
</evidence>
<dbReference type="CDD" id="cd06661">
    <property type="entry name" value="GGCT_like"/>
    <property type="match status" value="1"/>
</dbReference>
<dbReference type="PANTHER" id="PTHR12935">
    <property type="entry name" value="GAMMA-GLUTAMYLCYCLOTRANSFERASE"/>
    <property type="match status" value="1"/>
</dbReference>
<dbReference type="EMBL" id="CP100595">
    <property type="protein sequence ID" value="UTJ07136.1"/>
    <property type="molecule type" value="Genomic_DNA"/>
</dbReference>
<dbReference type="RefSeq" id="WP_254577315.1">
    <property type="nucleotide sequence ID" value="NZ_CP100595.1"/>
</dbReference>
<name>A0ABY5E8N7_9BACT</name>
<evidence type="ECO:0000256" key="1">
    <source>
        <dbReference type="ARBA" id="ARBA00023239"/>
    </source>
</evidence>
<dbReference type="PANTHER" id="PTHR12935:SF0">
    <property type="entry name" value="GAMMA-GLUTAMYLCYCLOTRANSFERASE"/>
    <property type="match status" value="1"/>
</dbReference>
<evidence type="ECO:0000313" key="2">
    <source>
        <dbReference type="EMBL" id="UTJ07136.1"/>
    </source>
</evidence>
<dbReference type="SUPFAM" id="SSF110857">
    <property type="entry name" value="Gamma-glutamyl cyclotransferase-like"/>
    <property type="match status" value="1"/>
</dbReference>
<keyword evidence="3" id="KW-1185">Reference proteome</keyword>
<gene>
    <name evidence="2" type="ORF">NJU99_03285</name>
</gene>
<dbReference type="InterPro" id="IPR036568">
    <property type="entry name" value="GGCT-like_sf"/>
</dbReference>
<organism evidence="2 3">
    <name type="scientific">Arcobacter roscoffensis</name>
    <dbReference type="NCBI Taxonomy" id="2961520"/>
    <lineage>
        <taxon>Bacteria</taxon>
        <taxon>Pseudomonadati</taxon>
        <taxon>Campylobacterota</taxon>
        <taxon>Epsilonproteobacteria</taxon>
        <taxon>Campylobacterales</taxon>
        <taxon>Arcobacteraceae</taxon>
        <taxon>Arcobacter</taxon>
    </lineage>
</organism>
<protein>
    <submittedName>
        <fullName evidence="2">Gamma-glutamylcyclotransferase</fullName>
    </submittedName>
</protein>
<dbReference type="InterPro" id="IPR013024">
    <property type="entry name" value="GGCT-like"/>
</dbReference>
<accession>A0ABY5E8N7</accession>
<keyword evidence="1" id="KW-0456">Lyase</keyword>
<reference evidence="2" key="1">
    <citation type="submission" date="2022-07" db="EMBL/GenBank/DDBJ databases">
        <title>Arcobacter roscoffensis sp. nov., a marine bacterium isolated from coastal seawater collected from Roscoff, France.</title>
        <authorList>
            <person name="Pascual J."/>
            <person name="Lepeaux C."/>
            <person name="Methner A."/>
            <person name="Overmann J."/>
        </authorList>
    </citation>
    <scope>NUCLEOTIDE SEQUENCE</scope>
    <source>
        <strain evidence="2">ARW1-2F2</strain>
    </source>
</reference>
<dbReference type="InterPro" id="IPR017939">
    <property type="entry name" value="G-Glutamylcylcotransferase"/>
</dbReference>
<dbReference type="Gene3D" id="3.10.490.10">
    <property type="entry name" value="Gamma-glutamyl cyclotransferase-like"/>
    <property type="match status" value="1"/>
</dbReference>
<dbReference type="Proteomes" id="UP001060012">
    <property type="component" value="Chromosome"/>
</dbReference>
<dbReference type="Pfam" id="PF13772">
    <property type="entry name" value="AIG2_2"/>
    <property type="match status" value="1"/>
</dbReference>